<name>A0A6A4WD98_AMPAM</name>
<accession>A0A6A4WD98</accession>
<keyword evidence="2" id="KW-1185">Reference proteome</keyword>
<reference evidence="1 2" key="1">
    <citation type="submission" date="2019-07" db="EMBL/GenBank/DDBJ databases">
        <title>Draft genome assembly of a fouling barnacle, Amphibalanus amphitrite (Darwin, 1854): The first reference genome for Thecostraca.</title>
        <authorList>
            <person name="Kim W."/>
        </authorList>
    </citation>
    <scope>NUCLEOTIDE SEQUENCE [LARGE SCALE GENOMIC DNA]</scope>
    <source>
        <strain evidence="1">SNU_AA5</strain>
        <tissue evidence="1">Soma without cirri and trophi</tissue>
    </source>
</reference>
<sequence length="70" mass="8371">MVSRKRPNVCEYRAVDYEDNGKPKVYHFKHRGQHVFRYRKQFLPRVRVVYRCCQGWSLSHKEGCTIGVGL</sequence>
<protein>
    <submittedName>
        <fullName evidence="1">Uncharacterized protein</fullName>
    </submittedName>
</protein>
<gene>
    <name evidence="1" type="ORF">FJT64_024096</name>
</gene>
<evidence type="ECO:0000313" key="2">
    <source>
        <dbReference type="Proteomes" id="UP000440578"/>
    </source>
</evidence>
<dbReference type="Proteomes" id="UP000440578">
    <property type="component" value="Unassembled WGS sequence"/>
</dbReference>
<organism evidence="1 2">
    <name type="scientific">Amphibalanus amphitrite</name>
    <name type="common">Striped barnacle</name>
    <name type="synonym">Balanus amphitrite</name>
    <dbReference type="NCBI Taxonomy" id="1232801"/>
    <lineage>
        <taxon>Eukaryota</taxon>
        <taxon>Metazoa</taxon>
        <taxon>Ecdysozoa</taxon>
        <taxon>Arthropoda</taxon>
        <taxon>Crustacea</taxon>
        <taxon>Multicrustacea</taxon>
        <taxon>Cirripedia</taxon>
        <taxon>Thoracica</taxon>
        <taxon>Thoracicalcarea</taxon>
        <taxon>Balanomorpha</taxon>
        <taxon>Balanoidea</taxon>
        <taxon>Balanidae</taxon>
        <taxon>Amphibalaninae</taxon>
        <taxon>Amphibalanus</taxon>
    </lineage>
</organism>
<comment type="caution">
    <text evidence="1">The sequence shown here is derived from an EMBL/GenBank/DDBJ whole genome shotgun (WGS) entry which is preliminary data.</text>
</comment>
<evidence type="ECO:0000313" key="1">
    <source>
        <dbReference type="EMBL" id="KAF0303973.1"/>
    </source>
</evidence>
<dbReference type="OrthoDB" id="10045365at2759"/>
<dbReference type="AlphaFoldDB" id="A0A6A4WD98"/>
<proteinExistence type="predicted"/>
<dbReference type="EMBL" id="VIIS01000897">
    <property type="protein sequence ID" value="KAF0303973.1"/>
    <property type="molecule type" value="Genomic_DNA"/>
</dbReference>